<evidence type="ECO:0000256" key="4">
    <source>
        <dbReference type="ARBA" id="ARBA00022989"/>
    </source>
</evidence>
<gene>
    <name evidence="10" type="ORF">AW10_03918</name>
</gene>
<keyword evidence="2" id="KW-1003">Cell membrane</keyword>
<proteinExistence type="predicted"/>
<evidence type="ECO:0000313" key="11">
    <source>
        <dbReference type="Proteomes" id="UP000021816"/>
    </source>
</evidence>
<evidence type="ECO:0000256" key="5">
    <source>
        <dbReference type="ARBA" id="ARBA00023136"/>
    </source>
</evidence>
<evidence type="ECO:0000256" key="7">
    <source>
        <dbReference type="SAM" id="Phobius"/>
    </source>
</evidence>
<feature type="transmembrane region" description="Helical" evidence="7">
    <location>
        <begin position="494"/>
        <end position="517"/>
    </location>
</feature>
<evidence type="ECO:0000259" key="9">
    <source>
        <dbReference type="Pfam" id="PF13807"/>
    </source>
</evidence>
<dbReference type="NCBIfam" id="TIGR03007">
    <property type="entry name" value="pepcterm_ChnLen"/>
    <property type="match status" value="1"/>
</dbReference>
<dbReference type="Proteomes" id="UP000021816">
    <property type="component" value="Unassembled WGS sequence"/>
</dbReference>
<keyword evidence="3 7" id="KW-0812">Transmembrane</keyword>
<feature type="domain" description="Tyrosine-protein kinase G-rich" evidence="9">
    <location>
        <begin position="371"/>
        <end position="449"/>
    </location>
</feature>
<dbReference type="PATRIC" id="fig|1454003.3.peg.3978"/>
<dbReference type="STRING" id="1454003.AW10_03918"/>
<feature type="transmembrane region" description="Helical" evidence="7">
    <location>
        <begin position="20"/>
        <end position="40"/>
    </location>
</feature>
<dbReference type="InterPro" id="IPR050445">
    <property type="entry name" value="Bact_polysacc_biosynth/exp"/>
</dbReference>
<keyword evidence="4 7" id="KW-1133">Transmembrane helix</keyword>
<evidence type="ECO:0000256" key="6">
    <source>
        <dbReference type="SAM" id="Coils"/>
    </source>
</evidence>
<keyword evidence="6" id="KW-0175">Coiled coil</keyword>
<keyword evidence="10" id="KW-0418">Kinase</keyword>
<keyword evidence="10" id="KW-0808">Transferase</keyword>
<dbReference type="GO" id="GO:0004713">
    <property type="term" value="F:protein tyrosine kinase activity"/>
    <property type="evidence" value="ECO:0007669"/>
    <property type="project" value="TreeGrafter"/>
</dbReference>
<accession>A0A011PK55</accession>
<dbReference type="AlphaFoldDB" id="A0A011PK55"/>
<organism evidence="10 11">
    <name type="scientific">Candidatus Accumulibacter appositus</name>
    <dbReference type="NCBI Taxonomy" id="1454003"/>
    <lineage>
        <taxon>Bacteria</taxon>
        <taxon>Pseudomonadati</taxon>
        <taxon>Pseudomonadota</taxon>
        <taxon>Betaproteobacteria</taxon>
        <taxon>Candidatus Accumulibacter</taxon>
    </lineage>
</organism>
<dbReference type="Pfam" id="PF13807">
    <property type="entry name" value="GNVR"/>
    <property type="match status" value="1"/>
</dbReference>
<dbReference type="GO" id="GO:0005886">
    <property type="term" value="C:plasma membrane"/>
    <property type="evidence" value="ECO:0007669"/>
    <property type="project" value="UniProtKB-SubCell"/>
</dbReference>
<dbReference type="InterPro" id="IPR014345">
    <property type="entry name" value="XrtA_polysacc_chain"/>
</dbReference>
<feature type="coiled-coil region" evidence="6">
    <location>
        <begin position="168"/>
        <end position="238"/>
    </location>
</feature>
<evidence type="ECO:0000313" key="10">
    <source>
        <dbReference type="EMBL" id="EXI77225.1"/>
    </source>
</evidence>
<dbReference type="InterPro" id="IPR003856">
    <property type="entry name" value="LPS_length_determ_N"/>
</dbReference>
<evidence type="ECO:0000256" key="2">
    <source>
        <dbReference type="ARBA" id="ARBA00022475"/>
    </source>
</evidence>
<name>A0A011PK55_9PROT</name>
<comment type="caution">
    <text evidence="10">The sequence shown here is derived from an EMBL/GenBank/DDBJ whole genome shotgun (WGS) entry which is preliminary data.</text>
</comment>
<comment type="subcellular location">
    <subcellularLocation>
        <location evidence="1">Cell membrane</location>
        <topology evidence="1">Multi-pass membrane protein</topology>
    </subcellularLocation>
</comment>
<dbReference type="PANTHER" id="PTHR32309">
    <property type="entry name" value="TYROSINE-PROTEIN KINASE"/>
    <property type="match status" value="1"/>
</dbReference>
<evidence type="ECO:0000256" key="1">
    <source>
        <dbReference type="ARBA" id="ARBA00004651"/>
    </source>
</evidence>
<dbReference type="EMBL" id="JEMX01000109">
    <property type="protein sequence ID" value="EXI77225.1"/>
    <property type="molecule type" value="Genomic_DNA"/>
</dbReference>
<keyword evidence="5 7" id="KW-0472">Membrane</keyword>
<feature type="coiled-coil region" evidence="6">
    <location>
        <begin position="289"/>
        <end position="379"/>
    </location>
</feature>
<dbReference type="PANTHER" id="PTHR32309:SF13">
    <property type="entry name" value="FERRIC ENTEROBACTIN TRANSPORT PROTEIN FEPE"/>
    <property type="match status" value="1"/>
</dbReference>
<dbReference type="InterPro" id="IPR032807">
    <property type="entry name" value="GNVR"/>
</dbReference>
<sequence length="520" mass="58334">MDELLRQATTILRGMWKRRWLGIIVAWIVALASVAAVLAIPDKYEASARIFVDTQSILRPLMSGLVTQPNIDQQVMMLSRTLITRPNVEKLIRMADLDLGVQSKADRDALAENLMSSLKIVNTSRDNIYTINYRDTQPEHAKRVVQSLVSIFVESNLGDARKDSESARRFIDEQITTYEKKLEEAEARLKEFKLRNLATQSVEGKDHFTQMSEAGALLETSKLALREAEQSHEALKRHMLGEEPSLLSAPPREEHVAGVSIPEIDSRLDVMQRNLDAMLQRFTEQHPDVRSTRRLIKDLEEQKREEVKARRLAAAANPTAPMSTNPVHQQLAISVSEAEANIAALQTRVAEYQQRYDVLQEAVKLMPQIEAEFAQLNRDYEINKKNYEQLVQRRESANMGSEINNSVGVDFRLIDPPRVSPQPVAPNRTIFLPLTLLLALGAGVAVTFAASQVRPVFFDSRALREVCSLPLLGTVSRLTNDATKRGERRDLIRFAAACTSLIGAYGAGLLALFLFSVRTA</sequence>
<evidence type="ECO:0000259" key="8">
    <source>
        <dbReference type="Pfam" id="PF02706"/>
    </source>
</evidence>
<evidence type="ECO:0000256" key="3">
    <source>
        <dbReference type="ARBA" id="ARBA00022692"/>
    </source>
</evidence>
<feature type="domain" description="Polysaccharide chain length determinant N-terminal" evidence="8">
    <location>
        <begin position="11"/>
        <end position="91"/>
    </location>
</feature>
<feature type="transmembrane region" description="Helical" evidence="7">
    <location>
        <begin position="430"/>
        <end position="451"/>
    </location>
</feature>
<reference evidence="10 11" key="1">
    <citation type="submission" date="2014-02" db="EMBL/GenBank/DDBJ databases">
        <title>Expanding our view of genomic diversity in Candidatus Accumulibacter clades.</title>
        <authorList>
            <person name="Skennerton C.T."/>
            <person name="Barr J.J."/>
            <person name="Slater F.R."/>
            <person name="Bond P.L."/>
            <person name="Tyson G.W."/>
        </authorList>
    </citation>
    <scope>NUCLEOTIDE SEQUENCE [LARGE SCALE GENOMIC DNA]</scope>
    <source>
        <strain evidence="11">BA-92</strain>
    </source>
</reference>
<dbReference type="Pfam" id="PF02706">
    <property type="entry name" value="Wzz"/>
    <property type="match status" value="1"/>
</dbReference>
<protein>
    <submittedName>
        <fullName evidence="10">Cryptic autophosphorylating protein tyrosine kinase Etk</fullName>
    </submittedName>
</protein>